<proteinExistence type="predicted"/>
<dbReference type="Proteomes" id="UP000009336">
    <property type="component" value="Unassembled WGS sequence"/>
</dbReference>
<dbReference type="GO" id="GO:0050661">
    <property type="term" value="F:NADP binding"/>
    <property type="evidence" value="ECO:0007669"/>
    <property type="project" value="InterPro"/>
</dbReference>
<dbReference type="PIRSF" id="PIRSF000332">
    <property type="entry name" value="FMO"/>
    <property type="match status" value="1"/>
</dbReference>
<dbReference type="eggNOG" id="COG2072">
    <property type="taxonomic scope" value="Bacteria"/>
</dbReference>
<sequence>MNESIHPVIVIGGGPAGLSAAYELVRTGVQPLVLERTASVGDVWRNHYDGLRLNTGRWFSTLPGVRFPKSAGLWPERDIFADILETLPERGKFAVRTDCEIMSIEYDQLNSIWVVTCKSNEKIRSKALVVATGSSRIPFVPEWDGRAQFKGTITHSANFQNAQKYKDKHVLVVGSGNSSCEIACRLLPYAASVSLSVRTLPYFLPKSLWGVPFAALGVILNRLPTKASDAILRRLSGYWTGNLTEYGLAAPSGNVSEIEQVTPTLYMPIINEIKNNKIKILGPLISLDEISGKIYTSVDKLEEINLKIDAIVSGTGFKTGLDSLLNIPDILNANGKPNINPVTGESHKAGLFFIGFKNPLSGQLREIGLQAPIMAKAIKNYLQR</sequence>
<dbReference type="PATRIC" id="fig|1141662.3.peg.2447"/>
<evidence type="ECO:0000313" key="3">
    <source>
        <dbReference type="Proteomes" id="UP000009336"/>
    </source>
</evidence>
<dbReference type="PRINTS" id="PR00368">
    <property type="entry name" value="FADPNR"/>
</dbReference>
<dbReference type="SUPFAM" id="SSF51905">
    <property type="entry name" value="FAD/NAD(P)-binding domain"/>
    <property type="match status" value="1"/>
</dbReference>
<dbReference type="InterPro" id="IPR036188">
    <property type="entry name" value="FAD/NAD-bd_sf"/>
</dbReference>
<protein>
    <submittedName>
        <fullName evidence="2">FAD-dependent pyridine nucleotide-disulfide oxidoreductase</fullName>
    </submittedName>
</protein>
<dbReference type="OrthoDB" id="9773233at2"/>
<dbReference type="GO" id="GO:0004497">
    <property type="term" value="F:monooxygenase activity"/>
    <property type="evidence" value="ECO:0007669"/>
    <property type="project" value="TreeGrafter"/>
</dbReference>
<keyword evidence="1" id="KW-0560">Oxidoreductase</keyword>
<dbReference type="RefSeq" id="WP_008912409.1">
    <property type="nucleotide sequence ID" value="NZ_KB233223.1"/>
</dbReference>
<accession>K8WJP3</accession>
<dbReference type="Gene3D" id="3.50.50.60">
    <property type="entry name" value="FAD/NAD(P)-binding domain"/>
    <property type="match status" value="1"/>
</dbReference>
<organism evidence="2 3">
    <name type="scientific">Providencia burhodogranariea DSM 19968</name>
    <dbReference type="NCBI Taxonomy" id="1141662"/>
    <lineage>
        <taxon>Bacteria</taxon>
        <taxon>Pseudomonadati</taxon>
        <taxon>Pseudomonadota</taxon>
        <taxon>Gammaproteobacteria</taxon>
        <taxon>Enterobacterales</taxon>
        <taxon>Morganellaceae</taxon>
        <taxon>Providencia</taxon>
    </lineage>
</organism>
<gene>
    <name evidence="2" type="ORF">OOA_12063</name>
</gene>
<dbReference type="HOGENOM" id="CLU_006909_2_2_6"/>
<reference evidence="2 3" key="1">
    <citation type="journal article" date="2012" name="BMC Genomics">
        <title>Comparative genomics of bacteria in the genus Providencia isolated from wild Drosophila melanogaster.</title>
        <authorList>
            <person name="Galac M.R."/>
            <person name="Lazzaro B.P."/>
        </authorList>
    </citation>
    <scope>NUCLEOTIDE SEQUENCE [LARGE SCALE GENOMIC DNA]</scope>
    <source>
        <strain evidence="2 3">DSM 19968</strain>
    </source>
</reference>
<dbReference type="InterPro" id="IPR000960">
    <property type="entry name" value="Flavin_mOase"/>
</dbReference>
<dbReference type="PRINTS" id="PR00469">
    <property type="entry name" value="PNDRDTASEII"/>
</dbReference>
<dbReference type="Pfam" id="PF13738">
    <property type="entry name" value="Pyr_redox_3"/>
    <property type="match status" value="1"/>
</dbReference>
<dbReference type="EMBL" id="AKKL01000032">
    <property type="protein sequence ID" value="EKT60769.1"/>
    <property type="molecule type" value="Genomic_DNA"/>
</dbReference>
<name>K8WJP3_9GAMM</name>
<evidence type="ECO:0000256" key="1">
    <source>
        <dbReference type="ARBA" id="ARBA00023002"/>
    </source>
</evidence>
<dbReference type="PANTHER" id="PTHR43539:SF78">
    <property type="entry name" value="FLAVIN-CONTAINING MONOOXYGENASE"/>
    <property type="match status" value="1"/>
</dbReference>
<dbReference type="InterPro" id="IPR050982">
    <property type="entry name" value="Auxin_biosynth/cation_transpt"/>
</dbReference>
<dbReference type="GO" id="GO:0050660">
    <property type="term" value="F:flavin adenine dinucleotide binding"/>
    <property type="evidence" value="ECO:0007669"/>
    <property type="project" value="InterPro"/>
</dbReference>
<dbReference type="AlphaFoldDB" id="K8WJP3"/>
<evidence type="ECO:0000313" key="2">
    <source>
        <dbReference type="EMBL" id="EKT60769.1"/>
    </source>
</evidence>
<keyword evidence="3" id="KW-1185">Reference proteome</keyword>
<dbReference type="PANTHER" id="PTHR43539">
    <property type="entry name" value="FLAVIN-BINDING MONOOXYGENASE-LIKE PROTEIN (AFU_ORTHOLOGUE AFUA_4G09220)"/>
    <property type="match status" value="1"/>
</dbReference>
<dbReference type="STRING" id="1141662.OOA_12063"/>
<comment type="caution">
    <text evidence="2">The sequence shown here is derived from an EMBL/GenBank/DDBJ whole genome shotgun (WGS) entry which is preliminary data.</text>
</comment>